<dbReference type="EMBL" id="CDGG01000001">
    <property type="protein sequence ID" value="CEI82589.1"/>
    <property type="molecule type" value="Genomic_DNA"/>
</dbReference>
<dbReference type="GO" id="GO:0005524">
    <property type="term" value="F:ATP binding"/>
    <property type="evidence" value="ECO:0007669"/>
    <property type="project" value="UniProtKB-KW"/>
</dbReference>
<evidence type="ECO:0000313" key="7">
    <source>
        <dbReference type="EMBL" id="CEI82589.1"/>
    </source>
</evidence>
<dbReference type="FunFam" id="3.40.50.300:FF:000309">
    <property type="entry name" value="ABC transporter ATP-binding protein"/>
    <property type="match status" value="1"/>
</dbReference>
<dbReference type="SMART" id="SM00382">
    <property type="entry name" value="AAA"/>
    <property type="match status" value="2"/>
</dbReference>
<dbReference type="Pfam" id="PF16326">
    <property type="entry name" value="ABC_tran_CTD"/>
    <property type="match status" value="1"/>
</dbReference>
<dbReference type="GO" id="GO:0016887">
    <property type="term" value="F:ATP hydrolysis activity"/>
    <property type="evidence" value="ECO:0007669"/>
    <property type="project" value="InterPro"/>
</dbReference>
<dbReference type="GO" id="GO:0003677">
    <property type="term" value="F:DNA binding"/>
    <property type="evidence" value="ECO:0007669"/>
    <property type="project" value="InterPro"/>
</dbReference>
<dbReference type="PROSITE" id="PS00211">
    <property type="entry name" value="ABC_TRANSPORTER_1"/>
    <property type="match status" value="1"/>
</dbReference>
<dbReference type="Gene3D" id="3.40.50.300">
    <property type="entry name" value="P-loop containing nucleotide triphosphate hydrolases"/>
    <property type="match status" value="2"/>
</dbReference>
<dbReference type="CDD" id="cd03221">
    <property type="entry name" value="ABCF_EF-3"/>
    <property type="match status" value="2"/>
</dbReference>
<dbReference type="InterPro" id="IPR003439">
    <property type="entry name" value="ABC_transporter-like_ATP-bd"/>
</dbReference>
<dbReference type="OrthoDB" id="9760950at2"/>
<dbReference type="PROSITE" id="PS50893">
    <property type="entry name" value="ABC_TRANSPORTER_2"/>
    <property type="match status" value="2"/>
</dbReference>
<dbReference type="AlphaFoldDB" id="A0A0A1MSB6"/>
<dbReference type="InterPro" id="IPR032524">
    <property type="entry name" value="ABC_tran_C"/>
</dbReference>
<dbReference type="RefSeq" id="WP_042532528.1">
    <property type="nucleotide sequence ID" value="NZ_CAXOIH010000020.1"/>
</dbReference>
<dbReference type="Proteomes" id="UP000040453">
    <property type="component" value="Unassembled WGS sequence"/>
</dbReference>
<dbReference type="InterPro" id="IPR003593">
    <property type="entry name" value="AAA+_ATPase"/>
</dbReference>
<dbReference type="Pfam" id="PF12848">
    <property type="entry name" value="ABC_tran_Xtn"/>
    <property type="match status" value="1"/>
</dbReference>
<keyword evidence="8" id="KW-1185">Reference proteome</keyword>
<reference evidence="7 8" key="1">
    <citation type="submission" date="2014-11" db="EMBL/GenBank/DDBJ databases">
        <authorList>
            <person name="Urmite Genomes Urmite Genomes"/>
        </authorList>
    </citation>
    <scope>NUCLEOTIDE SEQUENCE [LARGE SCALE GENOMIC DNA]</scope>
    <source>
        <strain evidence="7 8">Oc5</strain>
    </source>
</reference>
<organism evidence="7 8">
    <name type="scientific">Oceanobacillus oncorhynchi</name>
    <dbReference type="NCBI Taxonomy" id="545501"/>
    <lineage>
        <taxon>Bacteria</taxon>
        <taxon>Bacillati</taxon>
        <taxon>Bacillota</taxon>
        <taxon>Bacilli</taxon>
        <taxon>Bacillales</taxon>
        <taxon>Bacillaceae</taxon>
        <taxon>Oceanobacillus</taxon>
    </lineage>
</organism>
<keyword evidence="3 7" id="KW-0067">ATP-binding</keyword>
<dbReference type="InterPro" id="IPR027417">
    <property type="entry name" value="P-loop_NTPase"/>
</dbReference>
<dbReference type="InterPro" id="IPR037118">
    <property type="entry name" value="Val-tRNA_synth_C_sf"/>
</dbReference>
<keyword evidence="2" id="KW-0547">Nucleotide-binding</keyword>
<dbReference type="InterPro" id="IPR051309">
    <property type="entry name" value="ABCF_ATPase"/>
</dbReference>
<evidence type="ECO:0000256" key="2">
    <source>
        <dbReference type="ARBA" id="ARBA00022741"/>
    </source>
</evidence>
<dbReference type="STRING" id="545501.BN997_02472"/>
<dbReference type="Pfam" id="PF00005">
    <property type="entry name" value="ABC_tran"/>
    <property type="match status" value="2"/>
</dbReference>
<keyword evidence="1" id="KW-0677">Repeat</keyword>
<keyword evidence="4" id="KW-0175">Coiled coil</keyword>
<feature type="region of interest" description="Disordered" evidence="5">
    <location>
        <begin position="549"/>
        <end position="581"/>
    </location>
</feature>
<feature type="domain" description="ABC transporter" evidence="6">
    <location>
        <begin position="330"/>
        <end position="545"/>
    </location>
</feature>
<feature type="compositionally biased region" description="Basic and acidic residues" evidence="5">
    <location>
        <begin position="566"/>
        <end position="577"/>
    </location>
</feature>
<dbReference type="InterPro" id="IPR017871">
    <property type="entry name" value="ABC_transporter-like_CS"/>
</dbReference>
<accession>A0A0A1MSB6</accession>
<protein>
    <submittedName>
        <fullName evidence="7">Putative ABC transporter ATP-binding protein YheS</fullName>
    </submittedName>
</protein>
<evidence type="ECO:0000259" key="6">
    <source>
        <dbReference type="PROSITE" id="PS50893"/>
    </source>
</evidence>
<feature type="coiled-coil region" evidence="4">
    <location>
        <begin position="251"/>
        <end position="278"/>
    </location>
</feature>
<dbReference type="SUPFAM" id="SSF52540">
    <property type="entry name" value="P-loop containing nucleoside triphosphate hydrolases"/>
    <property type="match status" value="2"/>
</dbReference>
<dbReference type="Gene3D" id="1.10.287.380">
    <property type="entry name" value="Valyl-tRNA synthetase, C-terminal domain"/>
    <property type="match status" value="1"/>
</dbReference>
<proteinExistence type="predicted"/>
<feature type="domain" description="ABC transporter" evidence="6">
    <location>
        <begin position="4"/>
        <end position="278"/>
    </location>
</feature>
<evidence type="ECO:0000256" key="3">
    <source>
        <dbReference type="ARBA" id="ARBA00022840"/>
    </source>
</evidence>
<gene>
    <name evidence="7" type="primary">yheS_2</name>
    <name evidence="7" type="ORF">BN997_02472</name>
</gene>
<dbReference type="PANTHER" id="PTHR42855:SF2">
    <property type="entry name" value="DRUG RESISTANCE ABC TRANSPORTER,ATP-BINDING PROTEIN"/>
    <property type="match status" value="1"/>
</dbReference>
<dbReference type="FunFam" id="3.40.50.300:FF:000011">
    <property type="entry name" value="Putative ABC transporter ATP-binding component"/>
    <property type="match status" value="1"/>
</dbReference>
<evidence type="ECO:0000313" key="8">
    <source>
        <dbReference type="Proteomes" id="UP000040453"/>
    </source>
</evidence>
<evidence type="ECO:0000256" key="5">
    <source>
        <dbReference type="SAM" id="MobiDB-lite"/>
    </source>
</evidence>
<dbReference type="PANTHER" id="PTHR42855">
    <property type="entry name" value="ABC TRANSPORTER ATP-BINDING SUBUNIT"/>
    <property type="match status" value="1"/>
</dbReference>
<evidence type="ECO:0000256" key="4">
    <source>
        <dbReference type="SAM" id="Coils"/>
    </source>
</evidence>
<name>A0A0A1MSB6_9BACI</name>
<sequence>MILMQLNGISKSFGAEEILANIKMEIKDNERIAIVGRNGAGKSTLLKIMAGEMPYDGGEIFQPKDLTFGYLSQHMTLESGKTIWQEMLDVFSPLLAMEKKLRELEAQMADASNMEASDYQQLLERYDTLQNEYQSNGGYTYQAEIKSVLTGLSFGDYDYDTLITDLSGGQKTRLALGKLLLQKPQLLILDEPTNHLDIDTLTWLEGYLVSYPGAIIIVSHDRYFLDKTVSIVYEISRHHSKKFHGTYSNYLAQKALDYEQEKKEFEKQQTEIKRMEDFIQRNLARASTTKRAQSRRKKLEKIDRLDHPAGDESSASISFQVNRQSGNDVLKIKDLTFQYPDTDQPIFKNITLHANRGDRIALVGPNGVGKTTLLKNIVGKYLANQGEIQLGTNVQIGYYDQEQANLHSNKTVLQELWDDYPLINEKDIRTILGNFLFSGEDVLKPVSALSGGEKSRLALAKLKMQKANLLILDEPTNHLDIDSKEVLESALIDFPGTILFVSHDRYFINRIADQVAEMQASSVKIYLGDYDYYLEKKAEEEERRLLQLQNQQKVTEEPAASAKKRSFQEEKQRQREERKRKRRIEELETSIEQQEETIAAIELEMTKPDVFDDHKKTMELTNKLSALKEELDQFMEEWAELEEN</sequence>
<evidence type="ECO:0000256" key="1">
    <source>
        <dbReference type="ARBA" id="ARBA00022737"/>
    </source>
</evidence>
<dbReference type="InterPro" id="IPR032781">
    <property type="entry name" value="ABC_tran_Xtn"/>
</dbReference>